<dbReference type="Proteomes" id="UP000827284">
    <property type="component" value="Mitochondrion MT"/>
</dbReference>
<dbReference type="OrthoDB" id="10453209at2759"/>
<proteinExistence type="predicted"/>
<dbReference type="EMBL" id="LC659289">
    <property type="protein sequence ID" value="BDC33841.1"/>
    <property type="molecule type" value="Genomic_DNA"/>
</dbReference>
<geneLocation type="mitochondrion" evidence="3"/>
<keyword evidence="4" id="KW-1185">Reference proteome</keyword>
<dbReference type="InterPro" id="IPR003611">
    <property type="entry name" value="NUMOD3"/>
</dbReference>
<protein>
    <recommendedName>
        <fullName evidence="2">Nuclease associated modular domain-containing protein</fullName>
    </recommendedName>
</protein>
<evidence type="ECO:0000313" key="4">
    <source>
        <dbReference type="Proteomes" id="UP000827284"/>
    </source>
</evidence>
<feature type="compositionally biased region" description="Basic and acidic residues" evidence="1">
    <location>
        <begin position="1"/>
        <end position="12"/>
    </location>
</feature>
<reference evidence="3 4" key="1">
    <citation type="submission" date="2021-11" db="EMBL/GenBank/DDBJ databases">
        <title>Circularized mitochondrial genome sequence of Mortierella parvispora strain E1425, a Mucormycotic fungus associated with Burkholderiaceae-related endosymbiotic bacteria.</title>
        <authorList>
            <person name="Herlambang A."/>
            <person name="Guo Y."/>
            <person name="Takashima Y."/>
            <person name="Narisawa K."/>
            <person name="Ohta H."/>
            <person name="Nishizawa T."/>
        </authorList>
    </citation>
    <scope>NUCLEOTIDE SEQUENCE [LARGE SCALE GENOMIC DNA]</scope>
    <source>
        <strain evidence="3 4">E1425</strain>
    </source>
</reference>
<dbReference type="AlphaFoldDB" id="A0A8J9RUU0"/>
<name>A0A8J9RUU0_9FUNG</name>
<organism evidence="3 4">
    <name type="scientific">Entomortierella parvispora</name>
    <dbReference type="NCBI Taxonomy" id="205924"/>
    <lineage>
        <taxon>Eukaryota</taxon>
        <taxon>Fungi</taxon>
        <taxon>Fungi incertae sedis</taxon>
        <taxon>Mucoromycota</taxon>
        <taxon>Mortierellomycotina</taxon>
        <taxon>Mortierellomycetes</taxon>
        <taxon>Mortierellales</taxon>
        <taxon>Mortierellaceae</taxon>
        <taxon>Entomortierella</taxon>
    </lineage>
</organism>
<dbReference type="GO" id="GO:0003677">
    <property type="term" value="F:DNA binding"/>
    <property type="evidence" value="ECO:0007669"/>
    <property type="project" value="InterPro"/>
</dbReference>
<sequence length="47" mass="5313">MSEIQKSIDKTSENNPMFSRIGELNPMFGKSHTSETKEVLSKANKKN</sequence>
<feature type="region of interest" description="Disordered" evidence="1">
    <location>
        <begin position="1"/>
        <end position="47"/>
    </location>
</feature>
<keyword evidence="3" id="KW-0496">Mitochondrion</keyword>
<evidence type="ECO:0000313" key="3">
    <source>
        <dbReference type="EMBL" id="BDC33841.1"/>
    </source>
</evidence>
<dbReference type="Pfam" id="PF07460">
    <property type="entry name" value="NUMOD3"/>
    <property type="match status" value="1"/>
</dbReference>
<gene>
    <name evidence="3" type="primary">orf47</name>
    <name evidence="3" type="ORF">EMPS_mp28</name>
</gene>
<dbReference type="SUPFAM" id="SSF64496">
    <property type="entry name" value="DNA-binding domain of intron-encoded endonucleases"/>
    <property type="match status" value="1"/>
</dbReference>
<evidence type="ECO:0000259" key="2">
    <source>
        <dbReference type="Pfam" id="PF07460"/>
    </source>
</evidence>
<feature type="domain" description="Nuclease associated modular" evidence="2">
    <location>
        <begin position="22"/>
        <end position="39"/>
    </location>
</feature>
<accession>A0A8J9RUU0</accession>
<evidence type="ECO:0000256" key="1">
    <source>
        <dbReference type="SAM" id="MobiDB-lite"/>
    </source>
</evidence>